<protein>
    <submittedName>
        <fullName evidence="2">ARAD1B20658p</fullName>
    </submittedName>
</protein>
<organism evidence="2">
    <name type="scientific">Blastobotrys adeninivorans</name>
    <name type="common">Yeast</name>
    <name type="synonym">Arxula adeninivorans</name>
    <dbReference type="NCBI Taxonomy" id="409370"/>
    <lineage>
        <taxon>Eukaryota</taxon>
        <taxon>Fungi</taxon>
        <taxon>Dikarya</taxon>
        <taxon>Ascomycota</taxon>
        <taxon>Saccharomycotina</taxon>
        <taxon>Dipodascomycetes</taxon>
        <taxon>Dipodascales</taxon>
        <taxon>Trichomonascaceae</taxon>
        <taxon>Blastobotrys</taxon>
    </lineage>
</organism>
<dbReference type="EMBL" id="HG937692">
    <property type="protein sequence ID" value="CDP36774.1"/>
    <property type="molecule type" value="Genomic_DNA"/>
</dbReference>
<name>A0A060T7M5_BLAAD</name>
<evidence type="ECO:0000256" key="1">
    <source>
        <dbReference type="SAM" id="MobiDB-lite"/>
    </source>
</evidence>
<proteinExistence type="predicted"/>
<evidence type="ECO:0000313" key="2">
    <source>
        <dbReference type="EMBL" id="CDP36774.1"/>
    </source>
</evidence>
<feature type="region of interest" description="Disordered" evidence="1">
    <location>
        <begin position="46"/>
        <end position="85"/>
    </location>
</feature>
<dbReference type="AlphaFoldDB" id="A0A060T7M5"/>
<gene>
    <name evidence="2" type="ORF">GNLVRS02_ARAD1B20658g</name>
</gene>
<sequence>MILLPHRSRAMLKSKNLQGVLSQAVQQDKKGSTIISCILTTTSGRPVTSFHNTRPPPVPHAHHVHHEQHNRDESDEASSVSSDSNPYKLDRVLKTKVYGLFAASLWEEYSNGSGGAKWTAVTTEDALLVVRPIEIKSDKLLLLLVADPVTPLGLVVNKSKETAAVLEQGLYNFKVHD</sequence>
<reference evidence="2" key="1">
    <citation type="submission" date="2014-02" db="EMBL/GenBank/DDBJ databases">
        <authorList>
            <person name="Genoscope - CEA"/>
        </authorList>
    </citation>
    <scope>NUCLEOTIDE SEQUENCE</scope>
    <source>
        <strain evidence="2">LS3</strain>
    </source>
</reference>
<dbReference type="Gene3D" id="3.30.450.30">
    <property type="entry name" value="Dynein light chain 2a, cytoplasmic"/>
    <property type="match status" value="1"/>
</dbReference>
<reference evidence="2" key="2">
    <citation type="submission" date="2014-06" db="EMBL/GenBank/DDBJ databases">
        <title>The complete genome of Blastobotrys (Arxula) adeninivorans LS3 - a yeast of biotechnological interest.</title>
        <authorList>
            <person name="Kunze G."/>
            <person name="Gaillardin C."/>
            <person name="Czernicka M."/>
            <person name="Durrens P."/>
            <person name="Martin T."/>
            <person name="Boer E."/>
            <person name="Gabaldon T."/>
            <person name="Cruz J."/>
            <person name="Talla E."/>
            <person name="Marck C."/>
            <person name="Goffeau A."/>
            <person name="Barbe V."/>
            <person name="Baret P."/>
            <person name="Baronian K."/>
            <person name="Beier S."/>
            <person name="Bleykasten C."/>
            <person name="Bode R."/>
            <person name="Casaregola S."/>
            <person name="Despons L."/>
            <person name="Fairhead C."/>
            <person name="Giersberg M."/>
            <person name="Gierski P."/>
            <person name="Hahnel U."/>
            <person name="Hartmann A."/>
            <person name="Jankowska D."/>
            <person name="Jubin C."/>
            <person name="Jung P."/>
            <person name="Lafontaine I."/>
            <person name="Leh-Louis V."/>
            <person name="Lemaire M."/>
            <person name="Marcet-Houben M."/>
            <person name="Mascher M."/>
            <person name="Morel G."/>
            <person name="Richard G.-F."/>
            <person name="Riechen J."/>
            <person name="Sacerdot C."/>
            <person name="Sarkar A."/>
            <person name="Savel G."/>
            <person name="Schacherer J."/>
            <person name="Sherman D."/>
            <person name="Straub M.-L."/>
            <person name="Stein N."/>
            <person name="Thierry A."/>
            <person name="Trautwein-Schult A."/>
            <person name="Westhof E."/>
            <person name="Worch S."/>
            <person name="Dujon B."/>
            <person name="Souciet J.-L."/>
            <person name="Wincker P."/>
            <person name="Scholz U."/>
            <person name="Neuveglise N."/>
        </authorList>
    </citation>
    <scope>NUCLEOTIDE SEQUENCE</scope>
    <source>
        <strain evidence="2">LS3</strain>
    </source>
</reference>
<accession>A0A060T7M5</accession>